<name>A0A5B7HMA0_PORTR</name>
<dbReference type="EMBL" id="VSRR010030980">
    <property type="protein sequence ID" value="MPC70347.1"/>
    <property type="molecule type" value="Genomic_DNA"/>
</dbReference>
<gene>
    <name evidence="1" type="ORF">E2C01_064591</name>
</gene>
<protein>
    <submittedName>
        <fullName evidence="1">Uncharacterized protein</fullName>
    </submittedName>
</protein>
<dbReference type="AlphaFoldDB" id="A0A5B7HMA0"/>
<evidence type="ECO:0000313" key="1">
    <source>
        <dbReference type="EMBL" id="MPC70347.1"/>
    </source>
</evidence>
<sequence length="75" mass="8102">MLRPSLTNHISCLSIGPPYRPPSPSRYSQAVLTSQILIHYYLYTEAVRTAVSEGRDGGLVVVVGLVMVEMVVAAA</sequence>
<reference evidence="1 2" key="1">
    <citation type="submission" date="2019-05" db="EMBL/GenBank/DDBJ databases">
        <title>Another draft genome of Portunus trituberculatus and its Hox gene families provides insights of decapod evolution.</title>
        <authorList>
            <person name="Jeong J.-H."/>
            <person name="Song I."/>
            <person name="Kim S."/>
            <person name="Choi T."/>
            <person name="Kim D."/>
            <person name="Ryu S."/>
            <person name="Kim W."/>
        </authorList>
    </citation>
    <scope>NUCLEOTIDE SEQUENCE [LARGE SCALE GENOMIC DNA]</scope>
    <source>
        <tissue evidence="1">Muscle</tissue>
    </source>
</reference>
<keyword evidence="2" id="KW-1185">Reference proteome</keyword>
<accession>A0A5B7HMA0</accession>
<organism evidence="1 2">
    <name type="scientific">Portunus trituberculatus</name>
    <name type="common">Swimming crab</name>
    <name type="synonym">Neptunus trituberculatus</name>
    <dbReference type="NCBI Taxonomy" id="210409"/>
    <lineage>
        <taxon>Eukaryota</taxon>
        <taxon>Metazoa</taxon>
        <taxon>Ecdysozoa</taxon>
        <taxon>Arthropoda</taxon>
        <taxon>Crustacea</taxon>
        <taxon>Multicrustacea</taxon>
        <taxon>Malacostraca</taxon>
        <taxon>Eumalacostraca</taxon>
        <taxon>Eucarida</taxon>
        <taxon>Decapoda</taxon>
        <taxon>Pleocyemata</taxon>
        <taxon>Brachyura</taxon>
        <taxon>Eubrachyura</taxon>
        <taxon>Portunoidea</taxon>
        <taxon>Portunidae</taxon>
        <taxon>Portuninae</taxon>
        <taxon>Portunus</taxon>
    </lineage>
</organism>
<dbReference type="Proteomes" id="UP000324222">
    <property type="component" value="Unassembled WGS sequence"/>
</dbReference>
<proteinExistence type="predicted"/>
<evidence type="ECO:0000313" key="2">
    <source>
        <dbReference type="Proteomes" id="UP000324222"/>
    </source>
</evidence>
<comment type="caution">
    <text evidence="1">The sequence shown here is derived from an EMBL/GenBank/DDBJ whole genome shotgun (WGS) entry which is preliminary data.</text>
</comment>